<name>A0ABR8E231_9NOSO</name>
<sequence length="57" mass="6351">MTYPRKRAQLKTPYLTGVHSRRRLWHSSGKSLGNPVVKLATSNGTINLSEGTNKNDL</sequence>
<proteinExistence type="predicted"/>
<gene>
    <name evidence="1" type="ORF">H6G97_42900</name>
</gene>
<evidence type="ECO:0000313" key="1">
    <source>
        <dbReference type="EMBL" id="MBD2535749.1"/>
    </source>
</evidence>
<protein>
    <submittedName>
        <fullName evidence="1">Uncharacterized protein</fullName>
    </submittedName>
</protein>
<dbReference type="EMBL" id="JACJSI010000325">
    <property type="protein sequence ID" value="MBD2535749.1"/>
    <property type="molecule type" value="Genomic_DNA"/>
</dbReference>
<reference evidence="1 2" key="1">
    <citation type="journal article" date="2020" name="ISME J.">
        <title>Comparative genomics reveals insights into cyanobacterial evolution and habitat adaptation.</title>
        <authorList>
            <person name="Chen M.Y."/>
            <person name="Teng W.K."/>
            <person name="Zhao L."/>
            <person name="Hu C.X."/>
            <person name="Zhou Y.K."/>
            <person name="Han B.P."/>
            <person name="Song L.R."/>
            <person name="Shu W.S."/>
        </authorList>
    </citation>
    <scope>NUCLEOTIDE SEQUENCE [LARGE SCALE GENOMIC DNA]</scope>
    <source>
        <strain evidence="1 2">FACHB-838</strain>
    </source>
</reference>
<evidence type="ECO:0000313" key="2">
    <source>
        <dbReference type="Proteomes" id="UP000623440"/>
    </source>
</evidence>
<dbReference type="Proteomes" id="UP000623440">
    <property type="component" value="Unassembled WGS sequence"/>
</dbReference>
<organism evidence="1 2">
    <name type="scientific">Nostoc flagelliforme FACHB-838</name>
    <dbReference type="NCBI Taxonomy" id="2692904"/>
    <lineage>
        <taxon>Bacteria</taxon>
        <taxon>Bacillati</taxon>
        <taxon>Cyanobacteriota</taxon>
        <taxon>Cyanophyceae</taxon>
        <taxon>Nostocales</taxon>
        <taxon>Nostocaceae</taxon>
        <taxon>Nostoc</taxon>
    </lineage>
</organism>
<accession>A0ABR8E231</accession>
<comment type="caution">
    <text evidence="1">The sequence shown here is derived from an EMBL/GenBank/DDBJ whole genome shotgun (WGS) entry which is preliminary data.</text>
</comment>
<keyword evidence="2" id="KW-1185">Reference proteome</keyword>